<feature type="domain" description="FAD-binding PCMH-type" evidence="6">
    <location>
        <begin position="93"/>
        <end position="264"/>
    </location>
</feature>
<keyword evidence="5" id="KW-0560">Oxidoreductase</keyword>
<dbReference type="GO" id="GO:0016491">
    <property type="term" value="F:oxidoreductase activity"/>
    <property type="evidence" value="ECO:0007669"/>
    <property type="project" value="UniProtKB-KW"/>
</dbReference>
<evidence type="ECO:0000256" key="2">
    <source>
        <dbReference type="ARBA" id="ARBA00005466"/>
    </source>
</evidence>
<dbReference type="Pfam" id="PF01565">
    <property type="entry name" value="FAD_binding_4"/>
    <property type="match status" value="1"/>
</dbReference>
<dbReference type="PANTHER" id="PTHR42973">
    <property type="entry name" value="BINDING OXIDOREDUCTASE, PUTATIVE (AFU_ORTHOLOGUE AFUA_1G17690)-RELATED"/>
    <property type="match status" value="1"/>
</dbReference>
<comment type="cofactor">
    <cofactor evidence="1">
        <name>FAD</name>
        <dbReference type="ChEBI" id="CHEBI:57692"/>
    </cofactor>
</comment>
<dbReference type="Gene3D" id="3.40.462.20">
    <property type="match status" value="1"/>
</dbReference>
<dbReference type="RefSeq" id="WP_138595943.1">
    <property type="nucleotide sequence ID" value="NZ_PNCK01000022.1"/>
</dbReference>
<evidence type="ECO:0000256" key="4">
    <source>
        <dbReference type="ARBA" id="ARBA00022827"/>
    </source>
</evidence>
<dbReference type="InterPro" id="IPR050416">
    <property type="entry name" value="FAD-linked_Oxidoreductase"/>
</dbReference>
<dbReference type="InterPro" id="IPR006094">
    <property type="entry name" value="Oxid_FAD_bind_N"/>
</dbReference>
<keyword evidence="3" id="KW-0285">Flavoprotein</keyword>
<keyword evidence="9" id="KW-1185">Reference proteome</keyword>
<dbReference type="Proteomes" id="UP000305730">
    <property type="component" value="Unassembled WGS sequence"/>
</dbReference>
<dbReference type="InterPro" id="IPR012951">
    <property type="entry name" value="BBE"/>
</dbReference>
<dbReference type="AlphaFoldDB" id="A0A5S3XTL5"/>
<comment type="similarity">
    <text evidence="2">Belongs to the oxygen-dependent FAD-linked oxidoreductase family.</text>
</comment>
<accession>A0A5S3XTL5</accession>
<dbReference type="SUPFAM" id="SSF56176">
    <property type="entry name" value="FAD-binding/transporter-associated domain-like"/>
    <property type="match status" value="1"/>
</dbReference>
<sequence>MQSEENKIQKLVNTLSEHLERSAIPESPDPQQQRNQIQAVFANTVNNFQLFYQQALERGFSKQRLLSQTHNGLSNVAGLNNYQTEAMVFNTRFQAHPFAIALCESTEEVQLIYKLAIKHNLPVRVRSGGHDHEGECSGSNTILIDVSRIKQFSYDNDTEVATIGAGYRFYQLTPALADLGRMIAHGTCATVGLTGFIQGGGWGPWTRKYGMCCEYLMGATVVLGDGEIAQVSENNHSEILWALRGGGGMSWGIVTELQVKTFSLPDEVHRFEITWNKLTKKDPNTEECVPLQDCPTIDILTTWEEAIKSTEAPYLLGTNLKINAIAKIPYSELAQLYHPCTMFGYWEGTKEALDSYIHTTFVDPMQGRPLISSAKVGGRRLISNQSNGSQYEYDHALLSHWARESIADHSTLLHSILGQHGQGFVPDYDAPAPHKITSKLVEPTGLKTSGYEQLLATLTSDLIQSENNGLGLFSYVTLGAIIGDYYQQRDENTASLGVAFPYQDCLYTIQYQTWWNEELKDKIEQQNNAVYVDTNRAMDWIAESRSTEIEGAYGAFISFKDASIPTPVYFQQNYERLVMIKKEYIHDQYNHLRTRKTII</sequence>
<reference evidence="8 10" key="1">
    <citation type="submission" date="2017-12" db="EMBL/GenBank/DDBJ databases">
        <authorList>
            <person name="Paulsen S."/>
            <person name="Gram L.K."/>
        </authorList>
    </citation>
    <scope>NUCLEOTIDE SEQUENCE [LARGE SCALE GENOMIC DNA]</scope>
    <source>
        <strain evidence="8 10">S2231</strain>
        <strain evidence="7">S2233</strain>
    </source>
</reference>
<protein>
    <submittedName>
        <fullName evidence="8">FAD-binding protein</fullName>
    </submittedName>
</protein>
<evidence type="ECO:0000313" key="10">
    <source>
        <dbReference type="Proteomes" id="UP000307706"/>
    </source>
</evidence>
<dbReference type="Gene3D" id="3.30.465.10">
    <property type="match status" value="2"/>
</dbReference>
<dbReference type="Proteomes" id="UP000307706">
    <property type="component" value="Unassembled WGS sequence"/>
</dbReference>
<dbReference type="Pfam" id="PF08031">
    <property type="entry name" value="BBE"/>
    <property type="match status" value="1"/>
</dbReference>
<dbReference type="EMBL" id="PNCK01000022">
    <property type="protein sequence ID" value="TMP44356.1"/>
    <property type="molecule type" value="Genomic_DNA"/>
</dbReference>
<name>A0A5S3XTL5_9GAMM</name>
<evidence type="ECO:0000313" key="7">
    <source>
        <dbReference type="EMBL" id="TMP44356.1"/>
    </source>
</evidence>
<evidence type="ECO:0000256" key="1">
    <source>
        <dbReference type="ARBA" id="ARBA00001974"/>
    </source>
</evidence>
<dbReference type="OrthoDB" id="9775082at2"/>
<evidence type="ECO:0000313" key="9">
    <source>
        <dbReference type="Proteomes" id="UP000305730"/>
    </source>
</evidence>
<reference evidence="9 10" key="2">
    <citation type="submission" date="2019-06" db="EMBL/GenBank/DDBJ databases">
        <title>Co-occurence of chitin degradation, pigmentation and bioactivity in marine Pseudoalteromonas.</title>
        <authorList>
            <person name="Sonnenschein E.C."/>
            <person name="Bech P.K."/>
        </authorList>
    </citation>
    <scope>NUCLEOTIDE SEQUENCE [LARGE SCALE GENOMIC DNA]</scope>
    <source>
        <strain evidence="10">S2231</strain>
        <strain evidence="7 9">S2233</strain>
    </source>
</reference>
<dbReference type="EMBL" id="PNCL01000022">
    <property type="protein sequence ID" value="TMP60749.1"/>
    <property type="molecule type" value="Genomic_DNA"/>
</dbReference>
<proteinExistence type="inferred from homology"/>
<evidence type="ECO:0000313" key="8">
    <source>
        <dbReference type="EMBL" id="TMP60749.1"/>
    </source>
</evidence>
<gene>
    <name evidence="8" type="ORF">CWB96_06030</name>
    <name evidence="7" type="ORF">CWB97_06635</name>
</gene>
<comment type="caution">
    <text evidence="8">The sequence shown here is derived from an EMBL/GenBank/DDBJ whole genome shotgun (WGS) entry which is preliminary data.</text>
</comment>
<dbReference type="GO" id="GO:0071949">
    <property type="term" value="F:FAD binding"/>
    <property type="evidence" value="ECO:0007669"/>
    <property type="project" value="InterPro"/>
</dbReference>
<dbReference type="InterPro" id="IPR016169">
    <property type="entry name" value="FAD-bd_PCMH_sub2"/>
</dbReference>
<evidence type="ECO:0000256" key="3">
    <source>
        <dbReference type="ARBA" id="ARBA00022630"/>
    </source>
</evidence>
<organism evidence="8 10">
    <name type="scientific">Pseudoalteromonas citrea</name>
    <dbReference type="NCBI Taxonomy" id="43655"/>
    <lineage>
        <taxon>Bacteria</taxon>
        <taxon>Pseudomonadati</taxon>
        <taxon>Pseudomonadota</taxon>
        <taxon>Gammaproteobacteria</taxon>
        <taxon>Alteromonadales</taxon>
        <taxon>Pseudoalteromonadaceae</taxon>
        <taxon>Pseudoalteromonas</taxon>
    </lineage>
</organism>
<evidence type="ECO:0000256" key="5">
    <source>
        <dbReference type="ARBA" id="ARBA00023002"/>
    </source>
</evidence>
<dbReference type="PANTHER" id="PTHR42973:SF39">
    <property type="entry name" value="FAD-BINDING PCMH-TYPE DOMAIN-CONTAINING PROTEIN"/>
    <property type="match status" value="1"/>
</dbReference>
<dbReference type="InterPro" id="IPR036318">
    <property type="entry name" value="FAD-bd_PCMH-like_sf"/>
</dbReference>
<evidence type="ECO:0000259" key="6">
    <source>
        <dbReference type="PROSITE" id="PS51387"/>
    </source>
</evidence>
<dbReference type="InterPro" id="IPR016166">
    <property type="entry name" value="FAD-bd_PCMH"/>
</dbReference>
<reference evidence="8" key="3">
    <citation type="submission" date="2019-09" db="EMBL/GenBank/DDBJ databases">
        <title>Co-occurence of chitin degradation, pigmentation and bioactivity in marine Pseudoalteromonas.</title>
        <authorList>
            <person name="Sonnenschein E.C."/>
            <person name="Bech P.K."/>
        </authorList>
    </citation>
    <scope>NUCLEOTIDE SEQUENCE</scope>
    <source>
        <strain evidence="8">S2231</strain>
    </source>
</reference>
<keyword evidence="4" id="KW-0274">FAD</keyword>
<dbReference type="PROSITE" id="PS51387">
    <property type="entry name" value="FAD_PCMH"/>
    <property type="match status" value="1"/>
</dbReference>